<comment type="catalytic activity">
    <reaction evidence="1">
        <text>ATP + protein L-histidine = ADP + protein N-phospho-L-histidine.</text>
        <dbReference type="EC" id="2.7.13.3"/>
    </reaction>
</comment>
<dbReference type="Pfam" id="PF02895">
    <property type="entry name" value="H-kinase_dim"/>
    <property type="match status" value="1"/>
</dbReference>
<feature type="region of interest" description="Disordered" evidence="9">
    <location>
        <begin position="359"/>
        <end position="381"/>
    </location>
</feature>
<feature type="domain" description="HPt" evidence="13">
    <location>
        <begin position="1"/>
        <end position="108"/>
    </location>
</feature>
<dbReference type="SUPFAM" id="SSF52172">
    <property type="entry name" value="CheY-like"/>
    <property type="match status" value="1"/>
</dbReference>
<evidence type="ECO:0000256" key="7">
    <source>
        <dbReference type="PROSITE-ProRule" id="PRU00110"/>
    </source>
</evidence>
<evidence type="ECO:0000256" key="6">
    <source>
        <dbReference type="ARBA" id="ARBA00023012"/>
    </source>
</evidence>
<dbReference type="InterPro" id="IPR005467">
    <property type="entry name" value="His_kinase_dom"/>
</dbReference>
<dbReference type="PRINTS" id="PR00344">
    <property type="entry name" value="BCTRLSENSOR"/>
</dbReference>
<evidence type="ECO:0000256" key="1">
    <source>
        <dbReference type="ARBA" id="ARBA00000085"/>
    </source>
</evidence>
<dbReference type="Gene3D" id="3.30.565.10">
    <property type="entry name" value="Histidine kinase-like ATPase, C-terminal domain"/>
    <property type="match status" value="1"/>
</dbReference>
<feature type="domain" description="Response regulatory" evidence="11">
    <location>
        <begin position="902"/>
        <end position="1019"/>
    </location>
</feature>
<dbReference type="PROSITE" id="PS50894">
    <property type="entry name" value="HPT"/>
    <property type="match status" value="1"/>
</dbReference>
<dbReference type="CDD" id="cd00088">
    <property type="entry name" value="HPT"/>
    <property type="match status" value="1"/>
</dbReference>
<proteinExistence type="predicted"/>
<comment type="caution">
    <text evidence="14">The sequence shown here is derived from an EMBL/GenBank/DDBJ whole genome shotgun (WGS) entry which is preliminary data.</text>
</comment>
<feature type="modified residue" description="Phosphohistidine" evidence="7">
    <location>
        <position position="48"/>
    </location>
</feature>
<dbReference type="Gene3D" id="1.10.287.560">
    <property type="entry name" value="Histidine kinase CheA-like, homodimeric domain"/>
    <property type="match status" value="1"/>
</dbReference>
<evidence type="ECO:0000259" key="10">
    <source>
        <dbReference type="PROSITE" id="PS50109"/>
    </source>
</evidence>
<dbReference type="InterPro" id="IPR036061">
    <property type="entry name" value="CheW-like_dom_sf"/>
</dbReference>
<dbReference type="PROSITE" id="PS50109">
    <property type="entry name" value="HIS_KIN"/>
    <property type="match status" value="1"/>
</dbReference>
<dbReference type="PANTHER" id="PTHR43395:SF1">
    <property type="entry name" value="CHEMOTAXIS PROTEIN CHEA"/>
    <property type="match status" value="1"/>
</dbReference>
<keyword evidence="3 8" id="KW-0597">Phosphoprotein</keyword>
<dbReference type="Gene3D" id="2.30.30.40">
    <property type="entry name" value="SH3 Domains"/>
    <property type="match status" value="1"/>
</dbReference>
<dbReference type="EC" id="2.7.13.3" evidence="2"/>
<keyword evidence="6" id="KW-0902">Two-component regulatory system</keyword>
<dbReference type="Gene3D" id="3.40.50.2300">
    <property type="match status" value="1"/>
</dbReference>
<dbReference type="InterPro" id="IPR036890">
    <property type="entry name" value="HATPase_C_sf"/>
</dbReference>
<dbReference type="InterPro" id="IPR036641">
    <property type="entry name" value="HPT_dom_sf"/>
</dbReference>
<evidence type="ECO:0000256" key="8">
    <source>
        <dbReference type="PROSITE-ProRule" id="PRU00169"/>
    </source>
</evidence>
<dbReference type="Pfam" id="PF00072">
    <property type="entry name" value="Response_reg"/>
    <property type="match status" value="1"/>
</dbReference>
<dbReference type="InterPro" id="IPR004105">
    <property type="entry name" value="CheA-like_dim"/>
</dbReference>
<dbReference type="PROSITE" id="PS50851">
    <property type="entry name" value="CHEW"/>
    <property type="match status" value="1"/>
</dbReference>
<feature type="modified residue" description="4-aspartylphosphate" evidence="8">
    <location>
        <position position="952"/>
    </location>
</feature>
<keyword evidence="4" id="KW-0808">Transferase</keyword>
<dbReference type="SMART" id="SM00448">
    <property type="entry name" value="REC"/>
    <property type="match status" value="1"/>
</dbReference>
<dbReference type="SMART" id="SM01231">
    <property type="entry name" value="H-kinase_dim"/>
    <property type="match status" value="1"/>
</dbReference>
<evidence type="ECO:0000256" key="3">
    <source>
        <dbReference type="ARBA" id="ARBA00022553"/>
    </source>
</evidence>
<dbReference type="InterPro" id="IPR001789">
    <property type="entry name" value="Sig_transdc_resp-reg_receiver"/>
</dbReference>
<dbReference type="Proteomes" id="UP000031561">
    <property type="component" value="Unassembled WGS sequence"/>
</dbReference>
<feature type="domain" description="Histidine kinase" evidence="10">
    <location>
        <begin position="588"/>
        <end position="731"/>
    </location>
</feature>
<dbReference type="FunFam" id="3.30.565.10:FF:000016">
    <property type="entry name" value="Chemotaxis protein CheA, putative"/>
    <property type="match status" value="1"/>
</dbReference>
<dbReference type="SMART" id="SM00387">
    <property type="entry name" value="HATPase_c"/>
    <property type="match status" value="1"/>
</dbReference>
<accession>A0ABD4T9J8</accession>
<dbReference type="Pfam" id="PF01584">
    <property type="entry name" value="CheW"/>
    <property type="match status" value="1"/>
</dbReference>
<dbReference type="Pfam" id="PF02518">
    <property type="entry name" value="HATPase_c"/>
    <property type="match status" value="1"/>
</dbReference>
<dbReference type="GO" id="GO:0004673">
    <property type="term" value="F:protein histidine kinase activity"/>
    <property type="evidence" value="ECO:0007669"/>
    <property type="project" value="UniProtKB-EC"/>
</dbReference>
<sequence length="1026" mass="112731">MQPEQQRILGYFIEEAKEHLQTIESALLNLQSVVQDQEHLNEVFRAAHSVKGGAAMLGITSMQHIAHRLEDYFKVLKEHPVEVDAKLESLFFKGFDALNSLTTQLETTLELPESMEQQILQEVEPVFAQLQTHLIARVGPEADLSELLSAGEPLAAPKSEPVVSADPEAVDAFFRREVMEKLRQALQLFQSSNPQEAGAALVEICQHFAQVGQSFQLSSWQSLAETAALATEANQDFGRLAPILIKEFKTARDALLADPSAQVTPSRDLQDLLPKPPEATEDWLGLFEEAPASADGLDFLFDEPTQEVVPGLGLEALEVKYQPLSATEIATLSALLAEPQPMPAVAAPLPTAAPVLPDPPVEKPEPKVPAVARSTARAGRRGTNPTMKVAVKQLDNLSNLIGELVVNRNTLEDNQDRLRQFLGNLQYQVSQLNELGQKMQDLYERSLLESSLVATPSGGVSGAGNMAVAYEDGNGRHATGVQFDALEMDRFTGFHTLSQEMIERIVRVREAAADIEFIVDANEQVSRTFRQVTTQVQEGFTRTRMVPFSQGAERLPRAVRDISIKCGKQAKLVIEGQDTLVDKGILERLYDPLTHLVNNAIYHGIETPDVRHSLGKSVEGTIRIRAFYQGNQTVISISDDGAGIDPERVKGKAIEKGLITEGQAAQMTRSEAFALLMQPGFSTNDQADDLAGRGVGMDVVRSSILDIRGVINTDSVVGKGTTFTIRLPLTLSITKALCCSHQGLRLAFPIDGVEDVIDLNRTDLPDLTQDGSTFEWSGQNLVLKSVSDLLNHNRPIRRNGSFNSFQTQDAASIIVLRSDNDLIGLCVDEVLGEQEIVIKQLTGPIAKPLGISGVTVLGNGRVMPIADVHEMIELSLDRLEFGARPWQGMFSGSSVEEYLEPMVLIVDDSITVRELLSTTFQRAGYRVEQARDGLEAWEKLRSGLPCELVFCDVEMPRMDGFELLSRAQQDSDLHDLPFAMLTSRGATRHKQMATDLGARGYFTKPYMEEVLLDAAQRLINGEVLVK</sequence>
<dbReference type="InterPro" id="IPR008207">
    <property type="entry name" value="Sig_transdc_His_kin_Hpt_dom"/>
</dbReference>
<dbReference type="EMBL" id="JTHE03000116">
    <property type="protein sequence ID" value="MCM1985184.1"/>
    <property type="molecule type" value="Genomic_DNA"/>
</dbReference>
<evidence type="ECO:0000256" key="4">
    <source>
        <dbReference type="ARBA" id="ARBA00022679"/>
    </source>
</evidence>
<evidence type="ECO:0000256" key="5">
    <source>
        <dbReference type="ARBA" id="ARBA00022777"/>
    </source>
</evidence>
<dbReference type="GO" id="GO:0000160">
    <property type="term" value="P:phosphorelay signal transduction system"/>
    <property type="evidence" value="ECO:0007669"/>
    <property type="project" value="UniProtKB-KW"/>
</dbReference>
<dbReference type="SUPFAM" id="SSF55874">
    <property type="entry name" value="ATPase domain of HSP90 chaperone/DNA topoisomerase II/histidine kinase"/>
    <property type="match status" value="1"/>
</dbReference>
<dbReference type="CDD" id="cd16916">
    <property type="entry name" value="HATPase_CheA-like"/>
    <property type="match status" value="1"/>
</dbReference>
<evidence type="ECO:0000256" key="9">
    <source>
        <dbReference type="SAM" id="MobiDB-lite"/>
    </source>
</evidence>
<evidence type="ECO:0000259" key="12">
    <source>
        <dbReference type="PROSITE" id="PS50851"/>
    </source>
</evidence>
<dbReference type="InterPro" id="IPR011006">
    <property type="entry name" value="CheY-like_superfamily"/>
</dbReference>
<dbReference type="InterPro" id="IPR004358">
    <property type="entry name" value="Sig_transdc_His_kin-like_C"/>
</dbReference>
<dbReference type="SUPFAM" id="SSF47226">
    <property type="entry name" value="Histidine-containing phosphotransfer domain, HPT domain"/>
    <property type="match status" value="1"/>
</dbReference>
<feature type="compositionally biased region" description="Low complexity" evidence="9">
    <location>
        <begin position="368"/>
        <end position="381"/>
    </location>
</feature>
<dbReference type="Gene3D" id="1.20.120.160">
    <property type="entry name" value="HPT domain"/>
    <property type="match status" value="1"/>
</dbReference>
<dbReference type="InterPro" id="IPR037006">
    <property type="entry name" value="CheA-like_homodim_sf"/>
</dbReference>
<protein>
    <recommendedName>
        <fullName evidence="2">histidine kinase</fullName>
        <ecNumber evidence="2">2.7.13.3</ecNumber>
    </recommendedName>
</protein>
<dbReference type="InterPro" id="IPR003594">
    <property type="entry name" value="HATPase_dom"/>
</dbReference>
<evidence type="ECO:0000259" key="11">
    <source>
        <dbReference type="PROSITE" id="PS50110"/>
    </source>
</evidence>
<dbReference type="AlphaFoldDB" id="A0ABD4T9J8"/>
<evidence type="ECO:0000259" key="13">
    <source>
        <dbReference type="PROSITE" id="PS50894"/>
    </source>
</evidence>
<dbReference type="PROSITE" id="PS50110">
    <property type="entry name" value="RESPONSE_REGULATORY"/>
    <property type="match status" value="1"/>
</dbReference>
<dbReference type="InterPro" id="IPR036097">
    <property type="entry name" value="HisK_dim/P_sf"/>
</dbReference>
<dbReference type="SUPFAM" id="SSF47384">
    <property type="entry name" value="Homodimeric domain of signal transducing histidine kinase"/>
    <property type="match status" value="1"/>
</dbReference>
<evidence type="ECO:0000313" key="15">
    <source>
        <dbReference type="Proteomes" id="UP000031561"/>
    </source>
</evidence>
<dbReference type="SUPFAM" id="SSF50341">
    <property type="entry name" value="CheW-like"/>
    <property type="match status" value="1"/>
</dbReference>
<organism evidence="14 15">
    <name type="scientific">Lyngbya confervoides BDU141951</name>
    <dbReference type="NCBI Taxonomy" id="1574623"/>
    <lineage>
        <taxon>Bacteria</taxon>
        <taxon>Bacillati</taxon>
        <taxon>Cyanobacteriota</taxon>
        <taxon>Cyanophyceae</taxon>
        <taxon>Oscillatoriophycideae</taxon>
        <taxon>Oscillatoriales</taxon>
        <taxon>Microcoleaceae</taxon>
        <taxon>Lyngbya</taxon>
    </lineage>
</organism>
<dbReference type="Pfam" id="PF01627">
    <property type="entry name" value="Hpt"/>
    <property type="match status" value="1"/>
</dbReference>
<dbReference type="InterPro" id="IPR002545">
    <property type="entry name" value="CheW-lke_dom"/>
</dbReference>
<evidence type="ECO:0000313" key="14">
    <source>
        <dbReference type="EMBL" id="MCM1985184.1"/>
    </source>
</evidence>
<dbReference type="SMART" id="SM00073">
    <property type="entry name" value="HPT"/>
    <property type="match status" value="1"/>
</dbReference>
<gene>
    <name evidence="14" type="ORF">QQ91_0020410</name>
</gene>
<keyword evidence="15" id="KW-1185">Reference proteome</keyword>
<dbReference type="PANTHER" id="PTHR43395">
    <property type="entry name" value="SENSOR HISTIDINE KINASE CHEA"/>
    <property type="match status" value="1"/>
</dbReference>
<keyword evidence="5 14" id="KW-0418">Kinase</keyword>
<dbReference type="SMART" id="SM00260">
    <property type="entry name" value="CheW"/>
    <property type="match status" value="1"/>
</dbReference>
<feature type="domain" description="CheW-like" evidence="12">
    <location>
        <begin position="733"/>
        <end position="877"/>
    </location>
</feature>
<dbReference type="InterPro" id="IPR051315">
    <property type="entry name" value="Bact_Chemotaxis_CheA"/>
</dbReference>
<dbReference type="RefSeq" id="WP_166277922.1">
    <property type="nucleotide sequence ID" value="NZ_JTHE03000116.1"/>
</dbReference>
<evidence type="ECO:0000256" key="2">
    <source>
        <dbReference type="ARBA" id="ARBA00012438"/>
    </source>
</evidence>
<reference evidence="14 15" key="1">
    <citation type="journal article" date="2015" name="Genome Announc.">
        <title>Draft Genome Sequence of Filamentous Marine Cyanobacterium Lyngbya confervoides Strain BDU141951.</title>
        <authorList>
            <person name="Chandrababunaidu M.M."/>
            <person name="Sen D."/>
            <person name="Tripathy S."/>
        </authorList>
    </citation>
    <scope>NUCLEOTIDE SEQUENCE [LARGE SCALE GENOMIC DNA]</scope>
    <source>
        <strain evidence="14 15">BDU141951</strain>
    </source>
</reference>
<name>A0ABD4T9J8_9CYAN</name>